<sequence>MFGNIFVKSKSKKDLHFFSKEVFIILGVISYKCRDSESYQGGRYVSGEALGLTIKISEADDPDFPDYDFHINFRPIFDWGKTDRNCLDGFADIVAKHLARHDMKIVRPLEFWKSGGGWVEYGDL</sequence>
<dbReference type="EMBL" id="JACIIZ010000003">
    <property type="protein sequence ID" value="MBB6250858.1"/>
    <property type="molecule type" value="Genomic_DNA"/>
</dbReference>
<proteinExistence type="predicted"/>
<reference evidence="1 2" key="1">
    <citation type="submission" date="2020-08" db="EMBL/GenBank/DDBJ databases">
        <title>Genomic Encyclopedia of Type Strains, Phase IV (KMG-IV): sequencing the most valuable type-strain genomes for metagenomic binning, comparative biology and taxonomic classification.</title>
        <authorList>
            <person name="Goeker M."/>
        </authorList>
    </citation>
    <scope>NUCLEOTIDE SEQUENCE [LARGE SCALE GENOMIC DNA]</scope>
    <source>
        <strain evidence="1 2">DSM 22198</strain>
    </source>
</reference>
<gene>
    <name evidence="1" type="ORF">FHS74_001403</name>
</gene>
<organism evidence="1 2">
    <name type="scientific">Nitrospirillum iridis</name>
    <dbReference type="NCBI Taxonomy" id="765888"/>
    <lineage>
        <taxon>Bacteria</taxon>
        <taxon>Pseudomonadati</taxon>
        <taxon>Pseudomonadota</taxon>
        <taxon>Alphaproteobacteria</taxon>
        <taxon>Rhodospirillales</taxon>
        <taxon>Azospirillaceae</taxon>
        <taxon>Nitrospirillum</taxon>
    </lineage>
</organism>
<comment type="caution">
    <text evidence="1">The sequence shown here is derived from an EMBL/GenBank/DDBJ whole genome shotgun (WGS) entry which is preliminary data.</text>
</comment>
<protein>
    <submittedName>
        <fullName evidence="1">Uncharacterized protein</fullName>
    </submittedName>
</protein>
<dbReference type="Proteomes" id="UP000539175">
    <property type="component" value="Unassembled WGS sequence"/>
</dbReference>
<accession>A0A7X0EBR4</accession>
<evidence type="ECO:0000313" key="2">
    <source>
        <dbReference type="Proteomes" id="UP000539175"/>
    </source>
</evidence>
<evidence type="ECO:0000313" key="1">
    <source>
        <dbReference type="EMBL" id="MBB6250858.1"/>
    </source>
</evidence>
<dbReference type="RefSeq" id="WP_184798825.1">
    <property type="nucleotide sequence ID" value="NZ_JACIIZ010000003.1"/>
</dbReference>
<keyword evidence="2" id="KW-1185">Reference proteome</keyword>
<dbReference type="AlphaFoldDB" id="A0A7X0EBR4"/>
<name>A0A7X0EBR4_9PROT</name>